<keyword evidence="4" id="KW-0732">Signal</keyword>
<dbReference type="OrthoDB" id="4062651at2759"/>
<dbReference type="PANTHER" id="PTHR27009">
    <property type="entry name" value="RUST RESISTANCE KINASE LR10-RELATED"/>
    <property type="match status" value="1"/>
</dbReference>
<keyword evidence="3" id="KW-0812">Transmembrane</keyword>
<evidence type="ECO:0000313" key="9">
    <source>
        <dbReference type="EMBL" id="KAF5189675.1"/>
    </source>
</evidence>
<evidence type="ECO:0000256" key="7">
    <source>
        <dbReference type="ARBA" id="ARBA00023180"/>
    </source>
</evidence>
<evidence type="ECO:0000313" key="10">
    <source>
        <dbReference type="Proteomes" id="UP000554482"/>
    </source>
</evidence>
<dbReference type="AlphaFoldDB" id="A0A7J6W023"/>
<dbReference type="SUPFAM" id="SSF56112">
    <property type="entry name" value="Protein kinase-like (PK-like)"/>
    <property type="match status" value="1"/>
</dbReference>
<dbReference type="GO" id="GO:0004674">
    <property type="term" value="F:protein serine/threonine kinase activity"/>
    <property type="evidence" value="ECO:0007669"/>
    <property type="project" value="UniProtKB-KW"/>
</dbReference>
<evidence type="ECO:0000256" key="4">
    <source>
        <dbReference type="ARBA" id="ARBA00022729"/>
    </source>
</evidence>
<evidence type="ECO:0000256" key="1">
    <source>
        <dbReference type="ARBA" id="ARBA00004479"/>
    </source>
</evidence>
<comment type="subcellular location">
    <subcellularLocation>
        <location evidence="1">Membrane</location>
        <topology evidence="1">Single-pass type I membrane protein</topology>
    </subcellularLocation>
</comment>
<evidence type="ECO:0000256" key="5">
    <source>
        <dbReference type="ARBA" id="ARBA00022989"/>
    </source>
</evidence>
<dbReference type="Gene3D" id="1.10.510.10">
    <property type="entry name" value="Transferase(Phosphotransferase) domain 1"/>
    <property type="match status" value="1"/>
</dbReference>
<dbReference type="InterPro" id="IPR045874">
    <property type="entry name" value="LRK10/LRL21-25-like"/>
</dbReference>
<gene>
    <name evidence="9" type="ORF">FRX31_020742</name>
</gene>
<evidence type="ECO:0000256" key="2">
    <source>
        <dbReference type="ARBA" id="ARBA00022527"/>
    </source>
</evidence>
<keyword evidence="2" id="KW-0723">Serine/threonine-protein kinase</keyword>
<dbReference type="PROSITE" id="PS50011">
    <property type="entry name" value="PROTEIN_KINASE_DOM"/>
    <property type="match status" value="1"/>
</dbReference>
<keyword evidence="7" id="KW-0325">Glycoprotein</keyword>
<accession>A0A7J6W023</accession>
<evidence type="ECO:0000259" key="8">
    <source>
        <dbReference type="PROSITE" id="PS50011"/>
    </source>
</evidence>
<keyword evidence="9" id="KW-0418">Kinase</keyword>
<dbReference type="EMBL" id="JABWDY010025148">
    <property type="protein sequence ID" value="KAF5189675.1"/>
    <property type="molecule type" value="Genomic_DNA"/>
</dbReference>
<keyword evidence="6" id="KW-0472">Membrane</keyword>
<keyword evidence="10" id="KW-1185">Reference proteome</keyword>
<name>A0A7J6W023_THATH</name>
<dbReference type="Proteomes" id="UP000554482">
    <property type="component" value="Unassembled WGS sequence"/>
</dbReference>
<evidence type="ECO:0000256" key="3">
    <source>
        <dbReference type="ARBA" id="ARBA00022692"/>
    </source>
</evidence>
<reference evidence="9 10" key="1">
    <citation type="submission" date="2020-06" db="EMBL/GenBank/DDBJ databases">
        <title>Transcriptomic and genomic resources for Thalictrum thalictroides and T. hernandezii: Facilitating candidate gene discovery in an emerging model plant lineage.</title>
        <authorList>
            <person name="Arias T."/>
            <person name="Riano-Pachon D.M."/>
            <person name="Di Stilio V.S."/>
        </authorList>
    </citation>
    <scope>NUCLEOTIDE SEQUENCE [LARGE SCALE GENOMIC DNA]</scope>
    <source>
        <strain evidence="10">cv. WT478/WT964</strain>
        <tissue evidence="9">Leaves</tissue>
    </source>
</reference>
<proteinExistence type="predicted"/>
<dbReference type="InterPro" id="IPR000719">
    <property type="entry name" value="Prot_kinase_dom"/>
</dbReference>
<protein>
    <submittedName>
        <fullName evidence="9">Pr5-like receptor kinase</fullName>
    </submittedName>
</protein>
<keyword evidence="9" id="KW-0675">Receptor</keyword>
<organism evidence="9 10">
    <name type="scientific">Thalictrum thalictroides</name>
    <name type="common">Rue-anemone</name>
    <name type="synonym">Anemone thalictroides</name>
    <dbReference type="NCBI Taxonomy" id="46969"/>
    <lineage>
        <taxon>Eukaryota</taxon>
        <taxon>Viridiplantae</taxon>
        <taxon>Streptophyta</taxon>
        <taxon>Embryophyta</taxon>
        <taxon>Tracheophyta</taxon>
        <taxon>Spermatophyta</taxon>
        <taxon>Magnoliopsida</taxon>
        <taxon>Ranunculales</taxon>
        <taxon>Ranunculaceae</taxon>
        <taxon>Thalictroideae</taxon>
        <taxon>Thalictrum</taxon>
    </lineage>
</organism>
<dbReference type="InterPro" id="IPR001245">
    <property type="entry name" value="Ser-Thr/Tyr_kinase_cat_dom"/>
</dbReference>
<feature type="domain" description="Protein kinase" evidence="8">
    <location>
        <begin position="1"/>
        <end position="105"/>
    </location>
</feature>
<keyword evidence="5" id="KW-1133">Transmembrane helix</keyword>
<evidence type="ECO:0000256" key="6">
    <source>
        <dbReference type="ARBA" id="ARBA00023136"/>
    </source>
</evidence>
<keyword evidence="9" id="KW-0808">Transferase</keyword>
<sequence length="105" mass="12135">MLDARGTVGYIAPEVLNKNFGDVSHKSDVYSFGMMVLEIVGERKMADVGVDHTANEIYFPQWIYKRFELNQDLGLGRVMSNAEVEIVRKLFMYFVQVVLFNFVLY</sequence>
<dbReference type="GO" id="GO:0005524">
    <property type="term" value="F:ATP binding"/>
    <property type="evidence" value="ECO:0007669"/>
    <property type="project" value="InterPro"/>
</dbReference>
<dbReference type="InterPro" id="IPR011009">
    <property type="entry name" value="Kinase-like_dom_sf"/>
</dbReference>
<dbReference type="GO" id="GO:0016020">
    <property type="term" value="C:membrane"/>
    <property type="evidence" value="ECO:0007669"/>
    <property type="project" value="UniProtKB-SubCell"/>
</dbReference>
<dbReference type="Pfam" id="PF07714">
    <property type="entry name" value="PK_Tyr_Ser-Thr"/>
    <property type="match status" value="1"/>
</dbReference>
<comment type="caution">
    <text evidence="9">The sequence shown here is derived from an EMBL/GenBank/DDBJ whole genome shotgun (WGS) entry which is preliminary data.</text>
</comment>